<name>A0A8J3ICH6_9CHLR</name>
<keyword evidence="4" id="KW-1133">Transmembrane helix</keyword>
<reference evidence="6" key="1">
    <citation type="submission" date="2020-10" db="EMBL/GenBank/DDBJ databases">
        <title>Taxonomic study of unclassified bacteria belonging to the class Ktedonobacteria.</title>
        <authorList>
            <person name="Yabe S."/>
            <person name="Wang C.M."/>
            <person name="Zheng Y."/>
            <person name="Sakai Y."/>
            <person name="Cavaletti L."/>
            <person name="Monciardini P."/>
            <person name="Donadio S."/>
        </authorList>
    </citation>
    <scope>NUCLEOTIDE SEQUENCE</scope>
    <source>
        <strain evidence="6">ID150040</strain>
    </source>
</reference>
<dbReference type="SUPFAM" id="SSF69322">
    <property type="entry name" value="Tricorn protease domain 2"/>
    <property type="match status" value="1"/>
</dbReference>
<dbReference type="InterPro" id="IPR015943">
    <property type="entry name" value="WD40/YVTN_repeat-like_dom_sf"/>
</dbReference>
<feature type="compositionally biased region" description="Low complexity" evidence="3">
    <location>
        <begin position="142"/>
        <end position="157"/>
    </location>
</feature>
<accession>A0A8J3ICH6</accession>
<dbReference type="SMART" id="SM00320">
    <property type="entry name" value="WD40"/>
    <property type="match status" value="3"/>
</dbReference>
<evidence type="ECO:0000259" key="5">
    <source>
        <dbReference type="Pfam" id="PF12894"/>
    </source>
</evidence>
<dbReference type="InterPro" id="IPR024977">
    <property type="entry name" value="Apc4-like_WD40_dom"/>
</dbReference>
<comment type="caution">
    <text evidence="6">The sequence shown here is derived from an EMBL/GenBank/DDBJ whole genome shotgun (WGS) entry which is preliminary data.</text>
</comment>
<evidence type="ECO:0000256" key="4">
    <source>
        <dbReference type="SAM" id="Phobius"/>
    </source>
</evidence>
<keyword evidence="1" id="KW-0853">WD repeat</keyword>
<dbReference type="Proteomes" id="UP000597444">
    <property type="component" value="Unassembled WGS sequence"/>
</dbReference>
<keyword evidence="4" id="KW-0472">Membrane</keyword>
<evidence type="ECO:0000256" key="2">
    <source>
        <dbReference type="ARBA" id="ARBA00022737"/>
    </source>
</evidence>
<organism evidence="6 7">
    <name type="scientific">Reticulibacter mediterranei</name>
    <dbReference type="NCBI Taxonomy" id="2778369"/>
    <lineage>
        <taxon>Bacteria</taxon>
        <taxon>Bacillati</taxon>
        <taxon>Chloroflexota</taxon>
        <taxon>Ktedonobacteria</taxon>
        <taxon>Ktedonobacterales</taxon>
        <taxon>Reticulibacteraceae</taxon>
        <taxon>Reticulibacter</taxon>
    </lineage>
</organism>
<feature type="region of interest" description="Disordered" evidence="3">
    <location>
        <begin position="126"/>
        <end position="157"/>
    </location>
</feature>
<dbReference type="PANTHER" id="PTHR19848">
    <property type="entry name" value="WD40 REPEAT PROTEIN"/>
    <property type="match status" value="1"/>
</dbReference>
<keyword evidence="7" id="KW-1185">Reference proteome</keyword>
<gene>
    <name evidence="6" type="ORF">KSF_029270</name>
</gene>
<proteinExistence type="predicted"/>
<dbReference type="InterPro" id="IPR001680">
    <property type="entry name" value="WD40_rpt"/>
</dbReference>
<feature type="compositionally biased region" description="Polar residues" evidence="3">
    <location>
        <begin position="128"/>
        <end position="141"/>
    </location>
</feature>
<dbReference type="PANTHER" id="PTHR19848:SF8">
    <property type="entry name" value="F-BOX AND WD REPEAT DOMAIN CONTAINING 7"/>
    <property type="match status" value="1"/>
</dbReference>
<feature type="transmembrane region" description="Helical" evidence="4">
    <location>
        <begin position="100"/>
        <end position="124"/>
    </location>
</feature>
<evidence type="ECO:0000256" key="1">
    <source>
        <dbReference type="ARBA" id="ARBA00022574"/>
    </source>
</evidence>
<dbReference type="EMBL" id="BNJK01000001">
    <property type="protein sequence ID" value="GHO92879.1"/>
    <property type="molecule type" value="Genomic_DNA"/>
</dbReference>
<protein>
    <recommendedName>
        <fullName evidence="5">Anaphase-promoting complex subunit 4-like WD40 domain-containing protein</fullName>
    </recommendedName>
</protein>
<evidence type="ECO:0000256" key="3">
    <source>
        <dbReference type="SAM" id="MobiDB-lite"/>
    </source>
</evidence>
<keyword evidence="4" id="KW-0812">Transmembrane</keyword>
<dbReference type="Gene3D" id="2.120.10.30">
    <property type="entry name" value="TolB, C-terminal domain"/>
    <property type="match status" value="1"/>
</dbReference>
<feature type="domain" description="Anaphase-promoting complex subunit 4-like WD40" evidence="5">
    <location>
        <begin position="377"/>
        <end position="463"/>
    </location>
</feature>
<sequence length="492" mass="53966">MIEAGALSQDHQTNRLIQQLHASAQEYAQENERSLDRIWSRLVQSQEHTSVFLQEQRQRPEENVIAIKERKTMKENNVSWGMNPSTPPSQAKKRPSLLRVAGISLIAAVAVITILSFTVFSGVLRPAPQTTNNNKSTITGSQNHQQQQNQQQQQQQQRVITNGKQVCSFSAGSKVAINGAPWSADVSWSSQGQIAVTTYNGVKVYSTKDCKATSFSQPQIQQAYRPVWSPDGSKLLVSNAGDMGDYVLDSNGKIITKLKDHIVGDGTWSSDNKKIIFTPHDDSTPTTAQTTFKGFKVSIKAVDINNGNNITTMSQLPDNYSVVNFSSDGKLALIQHIDKTTRDKNNTDLAVWDINAGKLLTGHAVLPDITQGYDYQLSPDGSLIALDQEGKIDIYTTANGKLLTSFENKVAGEGVHTLAWSPDGKYLAESADTIKIFDMTAKKLATTFGKVNNSQWITTLVWSPDGSAIASSSMTKSDDQPSDLMVNVWQLS</sequence>
<dbReference type="AlphaFoldDB" id="A0A8J3ICH6"/>
<keyword evidence="2" id="KW-0677">Repeat</keyword>
<evidence type="ECO:0000313" key="7">
    <source>
        <dbReference type="Proteomes" id="UP000597444"/>
    </source>
</evidence>
<dbReference type="InterPro" id="IPR011042">
    <property type="entry name" value="6-blade_b-propeller_TolB-like"/>
</dbReference>
<evidence type="ECO:0000313" key="6">
    <source>
        <dbReference type="EMBL" id="GHO92879.1"/>
    </source>
</evidence>
<dbReference type="Gene3D" id="2.130.10.10">
    <property type="entry name" value="YVTN repeat-like/Quinoprotein amine dehydrogenase"/>
    <property type="match status" value="1"/>
</dbReference>
<dbReference type="Pfam" id="PF12894">
    <property type="entry name" value="ANAPC4_WD40"/>
    <property type="match status" value="1"/>
</dbReference>